<keyword evidence="2" id="KW-0812">Transmembrane</keyword>
<comment type="caution">
    <text evidence="3">The sequence shown here is derived from an EMBL/GenBank/DDBJ whole genome shotgun (WGS) entry which is preliminary data.</text>
</comment>
<evidence type="ECO:0000313" key="4">
    <source>
        <dbReference type="Proteomes" id="UP000646827"/>
    </source>
</evidence>
<keyword evidence="4" id="KW-1185">Reference proteome</keyword>
<proteinExistence type="inferred from homology"/>
<dbReference type="InterPro" id="IPR007736">
    <property type="entry name" value="Caleosin-related"/>
</dbReference>
<dbReference type="OrthoDB" id="640742at2759"/>
<dbReference type="GO" id="GO:0005509">
    <property type="term" value="F:calcium ion binding"/>
    <property type="evidence" value="ECO:0007669"/>
    <property type="project" value="TreeGrafter"/>
</dbReference>
<dbReference type="AlphaFoldDB" id="A0A8H7RWS0"/>
<evidence type="ECO:0000256" key="1">
    <source>
        <dbReference type="ARBA" id="ARBA00006765"/>
    </source>
</evidence>
<reference evidence="3 4" key="1">
    <citation type="submission" date="2020-12" db="EMBL/GenBank/DDBJ databases">
        <title>Metabolic potential, ecology and presence of endohyphal bacteria is reflected in genomic diversity of Mucoromycotina.</title>
        <authorList>
            <person name="Muszewska A."/>
            <person name="Okrasinska A."/>
            <person name="Steczkiewicz K."/>
            <person name="Drgas O."/>
            <person name="Orlowska M."/>
            <person name="Perlinska-Lenart U."/>
            <person name="Aleksandrzak-Piekarczyk T."/>
            <person name="Szatraj K."/>
            <person name="Zielenkiewicz U."/>
            <person name="Pilsyk S."/>
            <person name="Malc E."/>
            <person name="Mieczkowski P."/>
            <person name="Kruszewska J.S."/>
            <person name="Biernat P."/>
            <person name="Pawlowska J."/>
        </authorList>
    </citation>
    <scope>NUCLEOTIDE SEQUENCE [LARGE SCALE GENOMIC DNA]</scope>
    <source>
        <strain evidence="3 4">CBS 142.35</strain>
    </source>
</reference>
<organism evidence="3 4">
    <name type="scientific">Circinella minor</name>
    <dbReference type="NCBI Taxonomy" id="1195481"/>
    <lineage>
        <taxon>Eukaryota</taxon>
        <taxon>Fungi</taxon>
        <taxon>Fungi incertae sedis</taxon>
        <taxon>Mucoromycota</taxon>
        <taxon>Mucoromycotina</taxon>
        <taxon>Mucoromycetes</taxon>
        <taxon>Mucorales</taxon>
        <taxon>Lichtheimiaceae</taxon>
        <taxon>Circinella</taxon>
    </lineage>
</organism>
<dbReference type="PANTHER" id="PTHR31495:SF0">
    <property type="entry name" value="BINDING PROTEIN CALEOSIN, PUTATIVE (AFU_ORTHOLOGUE AFUA_5G13750)-RELATED"/>
    <property type="match status" value="1"/>
</dbReference>
<protein>
    <recommendedName>
        <fullName evidence="5">Caleosin</fullName>
    </recommendedName>
</protein>
<accession>A0A8H7RWS0</accession>
<dbReference type="Pfam" id="PF05042">
    <property type="entry name" value="Caleosin"/>
    <property type="match status" value="1"/>
</dbReference>
<dbReference type="Proteomes" id="UP000646827">
    <property type="component" value="Unassembled WGS sequence"/>
</dbReference>
<gene>
    <name evidence="3" type="ORF">INT45_004223</name>
</gene>
<dbReference type="PANTHER" id="PTHR31495">
    <property type="entry name" value="PEROXYGENASE 3-RELATED"/>
    <property type="match status" value="1"/>
</dbReference>
<evidence type="ECO:0000313" key="3">
    <source>
        <dbReference type="EMBL" id="KAG2217647.1"/>
    </source>
</evidence>
<evidence type="ECO:0008006" key="5">
    <source>
        <dbReference type="Google" id="ProtNLM"/>
    </source>
</evidence>
<dbReference type="GO" id="GO:0004497">
    <property type="term" value="F:monooxygenase activity"/>
    <property type="evidence" value="ECO:0007669"/>
    <property type="project" value="TreeGrafter"/>
</dbReference>
<keyword evidence="2" id="KW-1133">Transmembrane helix</keyword>
<name>A0A8H7RWS0_9FUNG</name>
<evidence type="ECO:0000256" key="2">
    <source>
        <dbReference type="SAM" id="Phobius"/>
    </source>
</evidence>
<comment type="similarity">
    <text evidence="1">Belongs to the caleosin family.</text>
</comment>
<feature type="transmembrane region" description="Helical" evidence="2">
    <location>
        <begin position="62"/>
        <end position="83"/>
    </location>
</feature>
<keyword evidence="2" id="KW-0472">Membrane</keyword>
<dbReference type="EMBL" id="JAEPRB010000283">
    <property type="protein sequence ID" value="KAG2217647.1"/>
    <property type="molecule type" value="Genomic_DNA"/>
</dbReference>
<sequence length="164" mass="18477">MAIIGVTDPGSSRHQWPSIARSRIVNVTNQETKAVRKHQKFWDKKNKGYITPLDTATGFMNLGYGMIFSLTVGTFMGVFLAYATQDSWIPDPRCRINVRKLSRPTKCPSPSRVYDESGHFNTEKFERLFDKYAQSDLSGNTITLTELIQMASEQASYGASPTAW</sequence>